<evidence type="ECO:0000256" key="2">
    <source>
        <dbReference type="ARBA" id="ARBA00022605"/>
    </source>
</evidence>
<dbReference type="GO" id="GO:0031299">
    <property type="term" value="F:taurine-pyruvate aminotransferase activity"/>
    <property type="evidence" value="ECO:0007669"/>
    <property type="project" value="UniProtKB-EC"/>
</dbReference>
<reference evidence="8" key="1">
    <citation type="submission" date="2022-12" db="EMBL/GenBank/DDBJ databases">
        <title>Reference genome sequencing for broad-spectrum identification of bacterial and archaeal isolates by mass spectrometry.</title>
        <authorList>
            <person name="Sekiguchi Y."/>
            <person name="Tourlousse D.M."/>
        </authorList>
    </citation>
    <scope>NUCLEOTIDE SEQUENCE</scope>
    <source>
        <strain evidence="8">ASRB1</strain>
    </source>
</reference>
<dbReference type="InterPro" id="IPR005814">
    <property type="entry name" value="Aminotrans_3"/>
</dbReference>
<comment type="miscellaneous">
    <text evidence="7">May also have succinyldiaminopimelate aminotransferase activity, thus carrying out the corresponding step in lysine biosynthesis.</text>
</comment>
<evidence type="ECO:0000313" key="8">
    <source>
        <dbReference type="EMBL" id="GLI33487.1"/>
    </source>
</evidence>
<sequence length="396" mass="43630">MENVQLACQEHICGTYARLPVVFVRGEGCKLWDDQGKEYLDFLAGIAVCNLGHAHSELADVLCEQARTLIHVSNLFYTTPQVHLAAELTRLSFADKVFFSNSGAEANEAAIKLARKYSKDKYGLGRFHIITMKNSFHGRTLATLSATGQEKVHKGFEPLVEGFSFVDFNSISAVEAAITKQTCAVMVEPIQGEGGVNIPDHGYLKELKTLCRRHDLLLLFDEVQVGMGRTGTLFAYEQEDVTPDIMTLAKALGNGLPIGAMLTTNEVAAAFVPGSHATTFGGTPLVTSVALKALQLIARPAFLEHVRQTGKYFADRLEELQKRHSLIRAVRARGLMVGLELTMPGQKVVEKLLNKGFIINCTHDTVLRFVPPLIVTHSEIDRLIQVLDEVLKEETE</sequence>
<dbReference type="Proteomes" id="UP001144372">
    <property type="component" value="Unassembled WGS sequence"/>
</dbReference>
<comment type="pathway">
    <text evidence="7">Amino-acid biosynthesis; L-arginine biosynthesis; N(2)-acetyl-L-ornithine from L-glutamate: step 4/4.</text>
</comment>
<feature type="binding site" evidence="7">
    <location>
        <begin position="103"/>
        <end position="104"/>
    </location>
    <ligand>
        <name>pyridoxal 5'-phosphate</name>
        <dbReference type="ChEBI" id="CHEBI:597326"/>
    </ligand>
</feature>
<comment type="similarity">
    <text evidence="7">Belongs to the class-III pyridoxal-phosphate-dependent aminotransferase family. ArgD subfamily.</text>
</comment>
<dbReference type="InterPro" id="IPR004636">
    <property type="entry name" value="AcOrn/SuccOrn_fam"/>
</dbReference>
<feature type="binding site" evidence="7">
    <location>
        <position position="278"/>
    </location>
    <ligand>
        <name>N(2)-acetyl-L-ornithine</name>
        <dbReference type="ChEBI" id="CHEBI:57805"/>
    </ligand>
</feature>
<dbReference type="InterPro" id="IPR015424">
    <property type="entry name" value="PyrdxlP-dep_Trfase"/>
</dbReference>
<dbReference type="NCBIfam" id="TIGR00707">
    <property type="entry name" value="argD"/>
    <property type="match status" value="1"/>
</dbReference>
<evidence type="ECO:0000256" key="3">
    <source>
        <dbReference type="ARBA" id="ARBA00022679"/>
    </source>
</evidence>
<keyword evidence="2 7" id="KW-0028">Amino-acid biosynthesis</keyword>
<keyword evidence="9" id="KW-1185">Reference proteome</keyword>
<comment type="caution">
    <text evidence="8">The sequence shown here is derived from an EMBL/GenBank/DDBJ whole genome shotgun (WGS) entry which is preliminary data.</text>
</comment>
<dbReference type="InterPro" id="IPR015421">
    <property type="entry name" value="PyrdxlP-dep_Trfase_major"/>
</dbReference>
<comment type="catalytic activity">
    <reaction evidence="7">
        <text>N(2)-acetyl-L-ornithine + 2-oxoglutarate = N-acetyl-L-glutamate 5-semialdehyde + L-glutamate</text>
        <dbReference type="Rhea" id="RHEA:18049"/>
        <dbReference type="ChEBI" id="CHEBI:16810"/>
        <dbReference type="ChEBI" id="CHEBI:29123"/>
        <dbReference type="ChEBI" id="CHEBI:29985"/>
        <dbReference type="ChEBI" id="CHEBI:57805"/>
        <dbReference type="EC" id="2.6.1.11"/>
    </reaction>
</comment>
<organism evidence="8 9">
    <name type="scientific">Desulforhabdus amnigena</name>
    <dbReference type="NCBI Taxonomy" id="40218"/>
    <lineage>
        <taxon>Bacteria</taxon>
        <taxon>Pseudomonadati</taxon>
        <taxon>Thermodesulfobacteriota</taxon>
        <taxon>Syntrophobacteria</taxon>
        <taxon>Syntrophobacterales</taxon>
        <taxon>Syntrophobacteraceae</taxon>
        <taxon>Desulforhabdus</taxon>
    </lineage>
</organism>
<comment type="catalytic activity">
    <reaction evidence="6">
        <text>taurine + pyruvate = sulfoacetaldehyde + L-alanine</text>
        <dbReference type="Rhea" id="RHEA:10420"/>
        <dbReference type="ChEBI" id="CHEBI:15361"/>
        <dbReference type="ChEBI" id="CHEBI:57972"/>
        <dbReference type="ChEBI" id="CHEBI:58246"/>
        <dbReference type="ChEBI" id="CHEBI:507393"/>
        <dbReference type="EC" id="2.6.1.77"/>
    </reaction>
    <physiologicalReaction direction="left-to-right" evidence="6">
        <dbReference type="Rhea" id="RHEA:10421"/>
    </physiologicalReaction>
</comment>
<dbReference type="GO" id="GO:0005737">
    <property type="term" value="C:cytoplasm"/>
    <property type="evidence" value="ECO:0007669"/>
    <property type="project" value="UniProtKB-SubCell"/>
</dbReference>
<keyword evidence="4 7" id="KW-0663">Pyridoxal phosphate</keyword>
<feature type="binding site" evidence="7">
    <location>
        <position position="279"/>
    </location>
    <ligand>
        <name>pyridoxal 5'-phosphate</name>
        <dbReference type="ChEBI" id="CHEBI:597326"/>
    </ligand>
</feature>
<dbReference type="InterPro" id="IPR015422">
    <property type="entry name" value="PyrdxlP-dep_Trfase_small"/>
</dbReference>
<feature type="binding site" evidence="7">
    <location>
        <position position="139"/>
    </location>
    <ligand>
        <name>N(2)-acetyl-L-ornithine</name>
        <dbReference type="ChEBI" id="CHEBI:57805"/>
    </ligand>
</feature>
<evidence type="ECO:0000256" key="1">
    <source>
        <dbReference type="ARBA" id="ARBA00022576"/>
    </source>
</evidence>
<dbReference type="SUPFAM" id="SSF53383">
    <property type="entry name" value="PLP-dependent transferases"/>
    <property type="match status" value="1"/>
</dbReference>
<name>A0A9W6D006_9BACT</name>
<dbReference type="InterPro" id="IPR050103">
    <property type="entry name" value="Class-III_PLP-dep_AT"/>
</dbReference>
<dbReference type="PROSITE" id="PS00600">
    <property type="entry name" value="AA_TRANSFER_CLASS_3"/>
    <property type="match status" value="1"/>
</dbReference>
<dbReference type="CDD" id="cd00610">
    <property type="entry name" value="OAT_like"/>
    <property type="match status" value="1"/>
</dbReference>
<dbReference type="RefSeq" id="WP_281792496.1">
    <property type="nucleotide sequence ID" value="NZ_BSDR01000001.1"/>
</dbReference>
<feature type="binding site" evidence="7">
    <location>
        <begin position="221"/>
        <end position="224"/>
    </location>
    <ligand>
        <name>pyridoxal 5'-phosphate</name>
        <dbReference type="ChEBI" id="CHEBI:597326"/>
    </ligand>
</feature>
<dbReference type="NCBIfam" id="NF002325">
    <property type="entry name" value="PRK01278.1"/>
    <property type="match status" value="1"/>
</dbReference>
<feature type="binding site" evidence="7">
    <location>
        <position position="136"/>
    </location>
    <ligand>
        <name>pyridoxal 5'-phosphate</name>
        <dbReference type="ChEBI" id="CHEBI:597326"/>
    </ligand>
</feature>
<evidence type="ECO:0000256" key="6">
    <source>
        <dbReference type="ARBA" id="ARBA00052998"/>
    </source>
</evidence>
<dbReference type="Gene3D" id="3.90.1150.10">
    <property type="entry name" value="Aspartate Aminotransferase, domain 1"/>
    <property type="match status" value="1"/>
</dbReference>
<keyword evidence="1 7" id="KW-0032">Aminotransferase</keyword>
<comment type="subcellular location">
    <subcellularLocation>
        <location evidence="7">Cytoplasm</location>
    </subcellularLocation>
</comment>
<protein>
    <recommendedName>
        <fullName evidence="7">Acetylornithine aminotransferase</fullName>
        <shortName evidence="7">ACOAT</shortName>
        <ecNumber evidence="7">2.6.1.11</ecNumber>
    </recommendedName>
</protein>
<dbReference type="Pfam" id="PF00202">
    <property type="entry name" value="Aminotran_3"/>
    <property type="match status" value="1"/>
</dbReference>
<evidence type="ECO:0000256" key="4">
    <source>
        <dbReference type="ARBA" id="ARBA00022898"/>
    </source>
</evidence>
<dbReference type="Gene3D" id="3.40.640.10">
    <property type="entry name" value="Type I PLP-dependent aspartate aminotransferase-like (Major domain)"/>
    <property type="match status" value="1"/>
</dbReference>
<dbReference type="PIRSF" id="PIRSF000521">
    <property type="entry name" value="Transaminase_4ab_Lys_Orn"/>
    <property type="match status" value="1"/>
</dbReference>
<dbReference type="AlphaFoldDB" id="A0A9W6D006"/>
<accession>A0A9W6D006</accession>
<evidence type="ECO:0000256" key="7">
    <source>
        <dbReference type="HAMAP-Rule" id="MF_01107"/>
    </source>
</evidence>
<dbReference type="PANTHER" id="PTHR11986">
    <property type="entry name" value="AMINOTRANSFERASE CLASS III"/>
    <property type="match status" value="1"/>
</dbReference>
<comment type="cofactor">
    <cofactor evidence="7">
        <name>pyridoxal 5'-phosphate</name>
        <dbReference type="ChEBI" id="CHEBI:597326"/>
    </cofactor>
    <text evidence="7">Binds 1 pyridoxal phosphate per subunit.</text>
</comment>
<dbReference type="GO" id="GO:0003992">
    <property type="term" value="F:N2-acetyl-L-ornithine:2-oxoglutarate 5-aminotransferase activity"/>
    <property type="evidence" value="ECO:0007669"/>
    <property type="project" value="UniProtKB-UniRule"/>
</dbReference>
<dbReference type="EC" id="2.6.1.11" evidence="7"/>
<dbReference type="FunFam" id="3.40.640.10:FF:000004">
    <property type="entry name" value="Acetylornithine aminotransferase"/>
    <property type="match status" value="1"/>
</dbReference>
<dbReference type="PANTHER" id="PTHR11986:SF79">
    <property type="entry name" value="ACETYLORNITHINE AMINOTRANSFERASE, MITOCHONDRIAL"/>
    <property type="match status" value="1"/>
</dbReference>
<comment type="subunit">
    <text evidence="7">Homodimer.</text>
</comment>
<proteinExistence type="inferred from homology"/>
<dbReference type="GO" id="GO:0042802">
    <property type="term" value="F:identical protein binding"/>
    <property type="evidence" value="ECO:0007669"/>
    <property type="project" value="TreeGrafter"/>
</dbReference>
<evidence type="ECO:0000313" key="9">
    <source>
        <dbReference type="Proteomes" id="UP001144372"/>
    </source>
</evidence>
<dbReference type="EMBL" id="BSDR01000001">
    <property type="protein sequence ID" value="GLI33487.1"/>
    <property type="molecule type" value="Genomic_DNA"/>
</dbReference>
<keyword evidence="3 7" id="KW-0808">Transferase</keyword>
<keyword evidence="7" id="KW-0055">Arginine biosynthesis</keyword>
<dbReference type="GO" id="GO:0030170">
    <property type="term" value="F:pyridoxal phosphate binding"/>
    <property type="evidence" value="ECO:0007669"/>
    <property type="project" value="InterPro"/>
</dbReference>
<keyword evidence="5" id="KW-0670">Pyruvate</keyword>
<dbReference type="HAMAP" id="MF_01107">
    <property type="entry name" value="ArgD_aminotrans_3"/>
    <property type="match status" value="1"/>
</dbReference>
<dbReference type="InterPro" id="IPR049704">
    <property type="entry name" value="Aminotrans_3_PPA_site"/>
</dbReference>
<evidence type="ECO:0000256" key="5">
    <source>
        <dbReference type="ARBA" id="ARBA00023317"/>
    </source>
</evidence>
<feature type="modified residue" description="N6-(pyridoxal phosphate)lysine" evidence="7">
    <location>
        <position position="250"/>
    </location>
</feature>
<dbReference type="GO" id="GO:0006526">
    <property type="term" value="P:L-arginine biosynthetic process"/>
    <property type="evidence" value="ECO:0007669"/>
    <property type="project" value="UniProtKB-UniRule"/>
</dbReference>
<keyword evidence="7" id="KW-0963">Cytoplasm</keyword>
<gene>
    <name evidence="7 8" type="primary">argD</name>
    <name evidence="8" type="ORF">DAMNIGENAA_09200</name>
</gene>